<dbReference type="EMBL" id="KU130129">
    <property type="protein sequence ID" value="AMR57789.1"/>
    <property type="molecule type" value="Genomic_DNA"/>
</dbReference>
<gene>
    <name evidence="1" type="ORF">vB_PsyM_KIL4_0065</name>
</gene>
<name>A0A142IEY4_9CAUD</name>
<protein>
    <submittedName>
        <fullName evidence="1">Uncharacterized protein</fullName>
    </submittedName>
</protein>
<evidence type="ECO:0000313" key="1">
    <source>
        <dbReference type="EMBL" id="AMR57789.1"/>
    </source>
</evidence>
<organism evidence="1 2">
    <name type="scientific">Pseudomonas phage vB_PsyM_KIL4</name>
    <dbReference type="NCBI Taxonomy" id="1777069"/>
    <lineage>
        <taxon>Viruses</taxon>
        <taxon>Duplodnaviria</taxon>
        <taxon>Heunggongvirae</taxon>
        <taxon>Uroviricota</taxon>
        <taxon>Caudoviricetes</taxon>
        <taxon>Vandenendeviridae</taxon>
        <taxon>Gorskivirinae</taxon>
        <taxon>Flaumdravirus</taxon>
        <taxon>Flaumdravirus KIL2</taxon>
    </lineage>
</organism>
<reference evidence="1 2" key="1">
    <citation type="journal article" date="2016" name="Front. Microbiol.">
        <title>Characterization of Novel Bacteriophages for Biocontrol of Bacterial Blight in Leek Caused by Pseudomonas syringae pv. porri.</title>
        <authorList>
            <person name="Rombouts S."/>
            <person name="Lavigne R."/>
        </authorList>
    </citation>
    <scope>NUCLEOTIDE SEQUENCE [LARGE SCALE GENOMIC DNA]</scope>
</reference>
<proteinExistence type="predicted"/>
<accession>A0A142IEY4</accession>
<dbReference type="Proteomes" id="UP000229945">
    <property type="component" value="Segment"/>
</dbReference>
<sequence>MPVGQRELYTLKLDHLKLSNAQSEALRKTQLIGQPL</sequence>
<evidence type="ECO:0000313" key="2">
    <source>
        <dbReference type="Proteomes" id="UP000229945"/>
    </source>
</evidence>
<keyword evidence="2" id="KW-1185">Reference proteome</keyword>